<dbReference type="Proteomes" id="UP001321520">
    <property type="component" value="Chromosome"/>
</dbReference>
<reference evidence="1 2" key="1">
    <citation type="submission" date="2022-05" db="EMBL/GenBank/DDBJ databases">
        <title>Microbulbifer sp. nov., isolated from sponge.</title>
        <authorList>
            <person name="Gao L."/>
        </authorList>
    </citation>
    <scope>NUCLEOTIDE SEQUENCE [LARGE SCALE GENOMIC DNA]</scope>
    <source>
        <strain evidence="1 2">MI-G</strain>
    </source>
</reference>
<accession>A0ABY9EFH0</accession>
<dbReference type="EMBL" id="CP098023">
    <property type="protein sequence ID" value="WKD50793.1"/>
    <property type="molecule type" value="Genomic_DNA"/>
</dbReference>
<protein>
    <submittedName>
        <fullName evidence="1">Uncharacterized protein</fullName>
    </submittedName>
</protein>
<sequence>MPILKTIKNNKLSSYQVIRTSVGSVSADTADTADTAGSKALWQYGQWV</sequence>
<gene>
    <name evidence="1" type="ORF">M8T91_05040</name>
</gene>
<organism evidence="1 2">
    <name type="scientific">Microbulbifer spongiae</name>
    <dbReference type="NCBI Taxonomy" id="2944933"/>
    <lineage>
        <taxon>Bacteria</taxon>
        <taxon>Pseudomonadati</taxon>
        <taxon>Pseudomonadota</taxon>
        <taxon>Gammaproteobacteria</taxon>
        <taxon>Cellvibrionales</taxon>
        <taxon>Microbulbiferaceae</taxon>
        <taxon>Microbulbifer</taxon>
    </lineage>
</organism>
<evidence type="ECO:0000313" key="2">
    <source>
        <dbReference type="Proteomes" id="UP001321520"/>
    </source>
</evidence>
<dbReference type="RefSeq" id="WP_301417431.1">
    <property type="nucleotide sequence ID" value="NZ_CP098023.1"/>
</dbReference>
<name>A0ABY9EFH0_9GAMM</name>
<evidence type="ECO:0000313" key="1">
    <source>
        <dbReference type="EMBL" id="WKD50793.1"/>
    </source>
</evidence>
<keyword evidence="2" id="KW-1185">Reference proteome</keyword>
<proteinExistence type="predicted"/>